<evidence type="ECO:0000259" key="4">
    <source>
        <dbReference type="PROSITE" id="PS50893"/>
    </source>
</evidence>
<name>A0A6J7H468_9ZZZZ</name>
<dbReference type="Pfam" id="PF00005">
    <property type="entry name" value="ABC_tran"/>
    <property type="match status" value="1"/>
</dbReference>
<dbReference type="SUPFAM" id="SSF50331">
    <property type="entry name" value="MOP-like"/>
    <property type="match status" value="1"/>
</dbReference>
<dbReference type="Gene3D" id="3.40.50.300">
    <property type="entry name" value="P-loop containing nucleotide triphosphate hydrolases"/>
    <property type="match status" value="1"/>
</dbReference>
<dbReference type="PROSITE" id="PS50893">
    <property type="entry name" value="ABC_TRANSPORTER_2"/>
    <property type="match status" value="1"/>
</dbReference>
<dbReference type="EMBL" id="CAEZYH010000067">
    <property type="protein sequence ID" value="CAB4725471.1"/>
    <property type="molecule type" value="Genomic_DNA"/>
</dbReference>
<accession>A0A6J7H468</accession>
<evidence type="ECO:0000313" key="5">
    <source>
        <dbReference type="EMBL" id="CAB4725471.1"/>
    </source>
</evidence>
<dbReference type="EMBL" id="CAFBMF010000174">
    <property type="protein sequence ID" value="CAB4914424.1"/>
    <property type="molecule type" value="Genomic_DNA"/>
</dbReference>
<dbReference type="EMBL" id="CAFBPS010000069">
    <property type="protein sequence ID" value="CAB5031117.1"/>
    <property type="molecule type" value="Genomic_DNA"/>
</dbReference>
<dbReference type="PROSITE" id="PS00211">
    <property type="entry name" value="ABC_TRANSPORTER_1"/>
    <property type="match status" value="1"/>
</dbReference>
<evidence type="ECO:0000256" key="1">
    <source>
        <dbReference type="ARBA" id="ARBA00022448"/>
    </source>
</evidence>
<dbReference type="InterPro" id="IPR003439">
    <property type="entry name" value="ABC_transporter-like_ATP-bd"/>
</dbReference>
<evidence type="ECO:0000313" key="6">
    <source>
        <dbReference type="EMBL" id="CAB4817790.1"/>
    </source>
</evidence>
<dbReference type="FunFam" id="3.40.50.300:FF:000042">
    <property type="entry name" value="Maltose/maltodextrin ABC transporter, ATP-binding protein"/>
    <property type="match status" value="1"/>
</dbReference>
<keyword evidence="3" id="KW-0067">ATP-binding</keyword>
<protein>
    <submittedName>
        <fullName evidence="7">Unannotated protein</fullName>
    </submittedName>
</protein>
<feature type="domain" description="ABC transporter" evidence="4">
    <location>
        <begin position="10"/>
        <end position="240"/>
    </location>
</feature>
<dbReference type="CDD" id="cd03301">
    <property type="entry name" value="ABC_MalK_N"/>
    <property type="match status" value="1"/>
</dbReference>
<dbReference type="GO" id="GO:0140359">
    <property type="term" value="F:ABC-type transporter activity"/>
    <property type="evidence" value="ECO:0007669"/>
    <property type="project" value="InterPro"/>
</dbReference>
<dbReference type="InterPro" id="IPR017871">
    <property type="entry name" value="ABC_transporter-like_CS"/>
</dbReference>
<dbReference type="AlphaFoldDB" id="A0A6J7H468"/>
<dbReference type="SMART" id="SM00382">
    <property type="entry name" value="AAA"/>
    <property type="match status" value="1"/>
</dbReference>
<evidence type="ECO:0000313" key="8">
    <source>
        <dbReference type="EMBL" id="CAB5031117.1"/>
    </source>
</evidence>
<proteinExistence type="predicted"/>
<dbReference type="Pfam" id="PF08402">
    <property type="entry name" value="TOBE_2"/>
    <property type="match status" value="1"/>
</dbReference>
<dbReference type="SUPFAM" id="SSF52540">
    <property type="entry name" value="P-loop containing nucleoside triphosphate hydrolases"/>
    <property type="match status" value="1"/>
</dbReference>
<dbReference type="Gene3D" id="2.40.50.100">
    <property type="match status" value="1"/>
</dbReference>
<dbReference type="GO" id="GO:0016887">
    <property type="term" value="F:ATP hydrolysis activity"/>
    <property type="evidence" value="ECO:0007669"/>
    <property type="project" value="InterPro"/>
</dbReference>
<dbReference type="InterPro" id="IPR047641">
    <property type="entry name" value="ABC_transpr_MalK/UgpC-like"/>
</dbReference>
<evidence type="ECO:0000256" key="2">
    <source>
        <dbReference type="ARBA" id="ARBA00022741"/>
    </source>
</evidence>
<sequence length="338" mass="36693">MQYDAPVASIRLVGVSKHFGDVKAVHNVSLDIADRDFMILLGPSGCGKSTLLRTIAGLEDPTAGEVWIGDSMVNDVEPKDRDVSMVFQSYALYPHKSVQANIEFPLKVRGVNKAERAESAKQAAEVLGLTPYLERRPGALSGGQRQRVALARAIVRQPAVFCMDEPLSNLDAKLRAETRAELVALHHRLDATFVYVTHDQVEAMTMGNRIAVMRDGIIEQVGTPKDVYDKPASVFVAEFIGTPPMNIFPAGSVEAADHLVGARPEHTHLATTGVAATVALVEHLGHEIQVVCTIDSEHRATVRLPAGTEVPSNGSSVFLTADENHRHRFNVETGLRIS</sequence>
<keyword evidence="2" id="KW-0547">Nucleotide-binding</keyword>
<dbReference type="GO" id="GO:0008643">
    <property type="term" value="P:carbohydrate transport"/>
    <property type="evidence" value="ECO:0007669"/>
    <property type="project" value="InterPro"/>
</dbReference>
<dbReference type="GO" id="GO:0005524">
    <property type="term" value="F:ATP binding"/>
    <property type="evidence" value="ECO:0007669"/>
    <property type="project" value="UniProtKB-KW"/>
</dbReference>
<dbReference type="GO" id="GO:0055052">
    <property type="term" value="C:ATP-binding cassette (ABC) transporter complex, substrate-binding subunit-containing"/>
    <property type="evidence" value="ECO:0007669"/>
    <property type="project" value="TreeGrafter"/>
</dbReference>
<dbReference type="InterPro" id="IPR003593">
    <property type="entry name" value="AAA+_ATPase"/>
</dbReference>
<organism evidence="7">
    <name type="scientific">freshwater metagenome</name>
    <dbReference type="NCBI Taxonomy" id="449393"/>
    <lineage>
        <taxon>unclassified sequences</taxon>
        <taxon>metagenomes</taxon>
        <taxon>ecological metagenomes</taxon>
    </lineage>
</organism>
<evidence type="ECO:0000256" key="3">
    <source>
        <dbReference type="ARBA" id="ARBA00022840"/>
    </source>
</evidence>
<dbReference type="PANTHER" id="PTHR43875">
    <property type="entry name" value="MALTODEXTRIN IMPORT ATP-BINDING PROTEIN MSMX"/>
    <property type="match status" value="1"/>
</dbReference>
<evidence type="ECO:0000313" key="7">
    <source>
        <dbReference type="EMBL" id="CAB4914424.1"/>
    </source>
</evidence>
<dbReference type="InterPro" id="IPR027417">
    <property type="entry name" value="P-loop_NTPase"/>
</dbReference>
<dbReference type="InterPro" id="IPR015855">
    <property type="entry name" value="ABC_transpr_MalK-like"/>
</dbReference>
<dbReference type="InterPro" id="IPR013611">
    <property type="entry name" value="Transp-assoc_OB_typ2"/>
</dbReference>
<dbReference type="PANTHER" id="PTHR43875:SF1">
    <property type="entry name" value="OSMOPROTECTIVE COMPOUNDS UPTAKE ATP-BINDING PROTEIN GGTA"/>
    <property type="match status" value="1"/>
</dbReference>
<dbReference type="EMBL" id="CAFAAL010000203">
    <property type="protein sequence ID" value="CAB4817790.1"/>
    <property type="molecule type" value="Genomic_DNA"/>
</dbReference>
<reference evidence="7" key="1">
    <citation type="submission" date="2020-05" db="EMBL/GenBank/DDBJ databases">
        <authorList>
            <person name="Chiriac C."/>
            <person name="Salcher M."/>
            <person name="Ghai R."/>
            <person name="Kavagutti S V."/>
        </authorList>
    </citation>
    <scope>NUCLEOTIDE SEQUENCE</scope>
</reference>
<keyword evidence="1" id="KW-0813">Transport</keyword>
<gene>
    <name evidence="5" type="ORF">UFOPK2658_01367</name>
    <name evidence="6" type="ORF">UFOPK3004_01661</name>
    <name evidence="7" type="ORF">UFOPK3494_01733</name>
    <name evidence="8" type="ORF">UFOPK4134_00992</name>
</gene>
<dbReference type="InterPro" id="IPR008995">
    <property type="entry name" value="Mo/tungstate-bd_C_term_dom"/>
</dbReference>